<evidence type="ECO:0008006" key="4">
    <source>
        <dbReference type="Google" id="ProtNLM"/>
    </source>
</evidence>
<keyword evidence="3" id="KW-1185">Reference proteome</keyword>
<keyword evidence="1" id="KW-1133">Transmembrane helix</keyword>
<keyword evidence="1" id="KW-0812">Transmembrane</keyword>
<accession>A0ABN2T704</accession>
<evidence type="ECO:0000313" key="2">
    <source>
        <dbReference type="EMBL" id="GAA2000529.1"/>
    </source>
</evidence>
<name>A0ABN2T704_9ACTN</name>
<reference evidence="2 3" key="1">
    <citation type="journal article" date="2019" name="Int. J. Syst. Evol. Microbiol.">
        <title>The Global Catalogue of Microorganisms (GCM) 10K type strain sequencing project: providing services to taxonomists for standard genome sequencing and annotation.</title>
        <authorList>
            <consortium name="The Broad Institute Genomics Platform"/>
            <consortium name="The Broad Institute Genome Sequencing Center for Infectious Disease"/>
            <person name="Wu L."/>
            <person name="Ma J."/>
        </authorList>
    </citation>
    <scope>NUCLEOTIDE SEQUENCE [LARGE SCALE GENOMIC DNA]</scope>
    <source>
        <strain evidence="2 3">JCM 16013</strain>
    </source>
</reference>
<sequence length="128" mass="12981">MSALQALRGAAHTVAALLTDPPPTPTPAPPSSGNDINTIIGGIAPNWGPFGRVGNEARVMIEVVMATAIIICLGIAVWGAAKQRIGATALRDTFSAEQGKGLIVAGLTGVFIIGSLGTLFTIVYGMAI</sequence>
<evidence type="ECO:0000256" key="1">
    <source>
        <dbReference type="SAM" id="Phobius"/>
    </source>
</evidence>
<evidence type="ECO:0000313" key="3">
    <source>
        <dbReference type="Proteomes" id="UP001499854"/>
    </source>
</evidence>
<proteinExistence type="predicted"/>
<dbReference type="Proteomes" id="UP001499854">
    <property type="component" value="Unassembled WGS sequence"/>
</dbReference>
<protein>
    <recommendedName>
        <fullName evidence="4">Integral membrane protein</fullName>
    </recommendedName>
</protein>
<feature type="transmembrane region" description="Helical" evidence="1">
    <location>
        <begin position="102"/>
        <end position="127"/>
    </location>
</feature>
<feature type="transmembrane region" description="Helical" evidence="1">
    <location>
        <begin position="59"/>
        <end position="81"/>
    </location>
</feature>
<organism evidence="2 3">
    <name type="scientific">Catenulispora subtropica</name>
    <dbReference type="NCBI Taxonomy" id="450798"/>
    <lineage>
        <taxon>Bacteria</taxon>
        <taxon>Bacillati</taxon>
        <taxon>Actinomycetota</taxon>
        <taxon>Actinomycetes</taxon>
        <taxon>Catenulisporales</taxon>
        <taxon>Catenulisporaceae</taxon>
        <taxon>Catenulispora</taxon>
    </lineage>
</organism>
<gene>
    <name evidence="2" type="ORF">GCM10009838_77610</name>
</gene>
<keyword evidence="1" id="KW-0472">Membrane</keyword>
<dbReference type="EMBL" id="BAAAQM010000068">
    <property type="protein sequence ID" value="GAA2000529.1"/>
    <property type="molecule type" value="Genomic_DNA"/>
</dbReference>
<comment type="caution">
    <text evidence="2">The sequence shown here is derived from an EMBL/GenBank/DDBJ whole genome shotgun (WGS) entry which is preliminary data.</text>
</comment>